<reference evidence="1" key="1">
    <citation type="journal article" date="2022" name="bioRxiv">
        <title>Sequencing and chromosome-scale assembly of the giantPleurodeles waltlgenome.</title>
        <authorList>
            <person name="Brown T."/>
            <person name="Elewa A."/>
            <person name="Iarovenko S."/>
            <person name="Subramanian E."/>
            <person name="Araus A.J."/>
            <person name="Petzold A."/>
            <person name="Susuki M."/>
            <person name="Suzuki K.-i.T."/>
            <person name="Hayashi T."/>
            <person name="Toyoda A."/>
            <person name="Oliveira C."/>
            <person name="Osipova E."/>
            <person name="Leigh N.D."/>
            <person name="Simon A."/>
            <person name="Yun M.H."/>
        </authorList>
    </citation>
    <scope>NUCLEOTIDE SEQUENCE</scope>
    <source>
        <strain evidence="1">20211129_DDA</strain>
        <tissue evidence="1">Liver</tissue>
    </source>
</reference>
<accession>A0AAV7UYJ7</accession>
<name>A0AAV7UYJ7_PLEWA</name>
<proteinExistence type="predicted"/>
<dbReference type="AlphaFoldDB" id="A0AAV7UYJ7"/>
<sequence length="92" mass="10034">MARSGLPLAAVIQVKCARSVLTSERADACEQLALMKNERLPFTFTSTKKKGNLFESVVSADAKKFAIISGRLENENIEKMRLDGSYVSIAAP</sequence>
<evidence type="ECO:0000313" key="2">
    <source>
        <dbReference type="Proteomes" id="UP001066276"/>
    </source>
</evidence>
<protein>
    <submittedName>
        <fullName evidence="1">Uncharacterized protein</fullName>
    </submittedName>
</protein>
<dbReference type="Proteomes" id="UP001066276">
    <property type="component" value="Chromosome 2_2"/>
</dbReference>
<comment type="caution">
    <text evidence="1">The sequence shown here is derived from an EMBL/GenBank/DDBJ whole genome shotgun (WGS) entry which is preliminary data.</text>
</comment>
<dbReference type="EMBL" id="JANPWB010000004">
    <property type="protein sequence ID" value="KAJ1193636.1"/>
    <property type="molecule type" value="Genomic_DNA"/>
</dbReference>
<keyword evidence="2" id="KW-1185">Reference proteome</keyword>
<organism evidence="1 2">
    <name type="scientific">Pleurodeles waltl</name>
    <name type="common">Iberian ribbed newt</name>
    <dbReference type="NCBI Taxonomy" id="8319"/>
    <lineage>
        <taxon>Eukaryota</taxon>
        <taxon>Metazoa</taxon>
        <taxon>Chordata</taxon>
        <taxon>Craniata</taxon>
        <taxon>Vertebrata</taxon>
        <taxon>Euteleostomi</taxon>
        <taxon>Amphibia</taxon>
        <taxon>Batrachia</taxon>
        <taxon>Caudata</taxon>
        <taxon>Salamandroidea</taxon>
        <taxon>Salamandridae</taxon>
        <taxon>Pleurodelinae</taxon>
        <taxon>Pleurodeles</taxon>
    </lineage>
</organism>
<evidence type="ECO:0000313" key="1">
    <source>
        <dbReference type="EMBL" id="KAJ1193636.1"/>
    </source>
</evidence>
<gene>
    <name evidence="1" type="ORF">NDU88_002932</name>
</gene>